<feature type="compositionally biased region" description="Polar residues" evidence="22">
    <location>
        <begin position="487"/>
        <end position="515"/>
    </location>
</feature>
<dbReference type="Gene3D" id="2.60.40.150">
    <property type="entry name" value="C2 domain"/>
    <property type="match status" value="1"/>
</dbReference>
<keyword evidence="10 19" id="KW-0106">Calcium</keyword>
<dbReference type="EC" id="3.1.4.11" evidence="17"/>
<dbReference type="GO" id="GO:0005737">
    <property type="term" value="C:cytoplasm"/>
    <property type="evidence" value="ECO:0007669"/>
    <property type="project" value="UniProtKB-SubCell"/>
</dbReference>
<dbReference type="FunFam" id="3.20.20.190:FF:000084">
    <property type="match status" value="1"/>
</dbReference>
<evidence type="ECO:0000256" key="18">
    <source>
        <dbReference type="PIRSR" id="PIRSR000956-1"/>
    </source>
</evidence>
<evidence type="ECO:0000256" key="5">
    <source>
        <dbReference type="ARBA" id="ARBA00022490"/>
    </source>
</evidence>
<evidence type="ECO:0000256" key="1">
    <source>
        <dbReference type="ARBA" id="ARBA00000110"/>
    </source>
</evidence>
<dbReference type="PANTHER" id="PTHR10336">
    <property type="entry name" value="PHOSPHOINOSITIDE-SPECIFIC PHOSPHOLIPASE C FAMILY PROTEIN"/>
    <property type="match status" value="1"/>
</dbReference>
<accession>A0A8T0FLW3</accession>
<keyword evidence="13 17" id="KW-0443">Lipid metabolism</keyword>
<dbReference type="InterPro" id="IPR037862">
    <property type="entry name" value="PLC-beta_PH"/>
</dbReference>
<evidence type="ECO:0000256" key="14">
    <source>
        <dbReference type="ARBA" id="ARBA00023157"/>
    </source>
</evidence>
<dbReference type="SMART" id="SM00148">
    <property type="entry name" value="PLCXc"/>
    <property type="match status" value="1"/>
</dbReference>
<dbReference type="Pfam" id="PF17787">
    <property type="entry name" value="PH_14"/>
    <property type="match status" value="1"/>
</dbReference>
<feature type="active site" evidence="18">
    <location>
        <position position="385"/>
    </location>
</feature>
<keyword evidence="15 17" id="KW-0807">Transducer</keyword>
<evidence type="ECO:0000256" key="16">
    <source>
        <dbReference type="ARBA" id="ARBA00023239"/>
    </source>
</evidence>
<keyword evidence="5" id="KW-0963">Cytoplasm</keyword>
<dbReference type="PROSITE" id="PS50004">
    <property type="entry name" value="C2"/>
    <property type="match status" value="1"/>
</dbReference>
<dbReference type="PROSITE" id="PS50008">
    <property type="entry name" value="PIPLC_Y_DOMAIN"/>
    <property type="match status" value="1"/>
</dbReference>
<dbReference type="SMART" id="SM00149">
    <property type="entry name" value="PLCYc"/>
    <property type="match status" value="1"/>
</dbReference>
<keyword evidence="8 19" id="KW-0479">Metal-binding</keyword>
<evidence type="ECO:0000256" key="4">
    <source>
        <dbReference type="ARBA" id="ARBA00004613"/>
    </source>
</evidence>
<proteinExistence type="predicted"/>
<dbReference type="GO" id="GO:0004435">
    <property type="term" value="F:phosphatidylinositol-4,5-bisphosphate phospholipase C activity"/>
    <property type="evidence" value="ECO:0007669"/>
    <property type="project" value="UniProtKB-UniRule"/>
</dbReference>
<sequence length="1167" mass="132481">MDIFAPCAESAQPRCFFRFKRAVKSNGTIEIVTFQMAFSCDWLRCLQCLNMAGAKSGVHVVQLKPISVPKALVEGNKFIKWDDDSTVGTPVTLKVDEKGFFLYWTDQNKETEFLEVSCMRDVRTGRYSRVPKEGKLRDSVTMGPPDVLLEDKTITVVYGPDLVNISFLNFCCIGKEIAQDWTDALMKMAYNLLALNAPATTFLEKLYTKIRLMVDRDGKVPVKNVVKLFAQNKEDKKRVEKALELCGVATGKNDTINPEKFSFEIFQNFYRYLTGREEVDVIFERLTGSRKKGMTVDQMVEFLNKEQRDPRLNEILYPYADPGRVRDLIAAHEPHKSYAQKGLLSVDGFLRYLMGSDNVIVAPEKFDLNLDMDQPLSHYFINSSHNTYLTGHQLTGKSSVEIYRQCLLSGCRCVELDCWNGKYSDEEPIITHGYTVVTEVLLKEVLEAIAESAFKTSDYPVLLSFENHCVSSAKSTTAIEKEEEPSVQPSSTPEKIKLTPSTSDEPRSSSKTGPLTNGGPEMERVPSEMDESGSDSGSDEEEQVDAEVTCDQNEGTAAKESEAGAEMSALVLYTQPVRFHSFEHAEKRNRCFEISSFVETQATNLLKEHPVEFVDYNKRQLSRIYPKGTRVDSSNYMPQVFWNAGCQLVALNFQTLDLGMQLNMGIFEYNGRSGYLLKPHFMRRKDKKFDPFTESTVDGIIAGTVSIKIISGQLLTDKRVGTYVEVDMYGLPADTVRRRFRTKTVPNNGINPMYDEEPFVFKKVVLPDLACLRITAYEESGKFIGHRVLPVNLEDEKESGRSPAKLSVCSDSGRQSANKEDKSDSRGSSRHNTVNGNIQRMTSGSTSPAAMPALKRQETLRRGLAQSVRSLSDENAQEKIPSLLESEEANITAEPLEKIREHKSVLKVMAKLEKELQAVRKKHDKMKEKERDLLLQKEEKLSKAQEHQKTHIVKNHSKLVKKGSGIDVQLLKRKSEAGLQAMSVDHQTKLEELQKIHSQTLMSITRELYKAELEIYERYQEPLFSAMEKSLLASQAAQMEYLKSLHDREVAELMKRLEVQNKEEMKDLSKKHKDKNELARIKRESHQRLIEQAVAERQRFSSLLDKRKSELERQHLEVKKQLEEERSSAREKLQQDFQSKISRLLLTVEGSSSGPSPTSETVERTPL</sequence>
<dbReference type="CDD" id="cd08591">
    <property type="entry name" value="PI-PLCc_beta"/>
    <property type="match status" value="1"/>
</dbReference>
<feature type="active site" evidence="18">
    <location>
        <position position="432"/>
    </location>
</feature>
<protein>
    <recommendedName>
        <fullName evidence="17">1-phosphatidylinositol 4,5-bisphosphate phosphodiesterase</fullName>
        <ecNumber evidence="17">3.1.4.11</ecNumber>
    </recommendedName>
</protein>
<dbReference type="AlphaFoldDB" id="A0A8T0FLW3"/>
<evidence type="ECO:0000256" key="11">
    <source>
        <dbReference type="ARBA" id="ARBA00022842"/>
    </source>
</evidence>
<dbReference type="GO" id="GO:0005509">
    <property type="term" value="F:calcium ion binding"/>
    <property type="evidence" value="ECO:0007669"/>
    <property type="project" value="UniProtKB-UniRule"/>
</dbReference>
<name>A0A8T0FLW3_ARGBR</name>
<dbReference type="InterPro" id="IPR001192">
    <property type="entry name" value="PI-PLC_fam"/>
</dbReference>
<dbReference type="InterPro" id="IPR016280">
    <property type="entry name" value="PLC-beta"/>
</dbReference>
<dbReference type="SUPFAM" id="SSF69989">
    <property type="entry name" value="C-terminal domain of PLC-beta"/>
    <property type="match status" value="1"/>
</dbReference>
<feature type="domain" description="C2" evidence="23">
    <location>
        <begin position="686"/>
        <end position="810"/>
    </location>
</feature>
<dbReference type="SUPFAM" id="SSF47473">
    <property type="entry name" value="EF-hand"/>
    <property type="match status" value="1"/>
</dbReference>
<dbReference type="GO" id="GO:0007186">
    <property type="term" value="P:G protein-coupled receptor signaling pathway"/>
    <property type="evidence" value="ECO:0007669"/>
    <property type="project" value="TreeGrafter"/>
</dbReference>
<evidence type="ECO:0000313" key="26">
    <source>
        <dbReference type="Proteomes" id="UP000807504"/>
    </source>
</evidence>
<feature type="region of interest" description="Disordered" evidence="22">
    <location>
        <begin position="476"/>
        <end position="562"/>
    </location>
</feature>
<feature type="domain" description="PI-PLC Y-box" evidence="24">
    <location>
        <begin position="567"/>
        <end position="683"/>
    </location>
</feature>
<comment type="catalytic activity">
    <reaction evidence="1">
        <text>an N-(acyl)-sphingosylphosphoethanolamine = an N-(acyl)-sphingosyl-1,3-cyclic phosphate + ethanolamine</text>
        <dbReference type="Rhea" id="RHEA:60648"/>
        <dbReference type="ChEBI" id="CHEBI:57603"/>
        <dbReference type="ChEBI" id="CHEBI:143891"/>
        <dbReference type="ChEBI" id="CHEBI:143892"/>
    </reaction>
</comment>
<dbReference type="FunFam" id="1.10.238.10:FF:000005">
    <property type="entry name" value="Phosphoinositide phospholipase C"/>
    <property type="match status" value="1"/>
</dbReference>
<dbReference type="SUPFAM" id="SSF51695">
    <property type="entry name" value="PLC-like phosphodiesterases"/>
    <property type="match status" value="1"/>
</dbReference>
<dbReference type="CDD" id="cd00275">
    <property type="entry name" value="C2_PLC_like"/>
    <property type="match status" value="1"/>
</dbReference>
<reference evidence="25" key="2">
    <citation type="submission" date="2020-06" db="EMBL/GenBank/DDBJ databases">
        <authorList>
            <person name="Sheffer M."/>
        </authorList>
    </citation>
    <scope>NUCLEOTIDE SEQUENCE</scope>
</reference>
<dbReference type="InterPro" id="IPR011992">
    <property type="entry name" value="EF-hand-dom_pair"/>
</dbReference>
<evidence type="ECO:0000256" key="7">
    <source>
        <dbReference type="ARBA" id="ARBA00022553"/>
    </source>
</evidence>
<feature type="binding site" evidence="19">
    <location>
        <position position="415"/>
    </location>
    <ligand>
        <name>Ca(2+)</name>
        <dbReference type="ChEBI" id="CHEBI:29108"/>
    </ligand>
</feature>
<feature type="coiled-coil region" evidence="21">
    <location>
        <begin position="902"/>
        <end position="947"/>
    </location>
</feature>
<comment type="subcellular location">
    <subcellularLocation>
        <location evidence="3">Cytoplasm</location>
    </subcellularLocation>
    <subcellularLocation>
        <location evidence="4">Secreted</location>
    </subcellularLocation>
</comment>
<dbReference type="PRINTS" id="PR00390">
    <property type="entry name" value="PHPHLIPASEC"/>
</dbReference>
<organism evidence="25 26">
    <name type="scientific">Argiope bruennichi</name>
    <name type="common">Wasp spider</name>
    <name type="synonym">Aranea bruennichi</name>
    <dbReference type="NCBI Taxonomy" id="94029"/>
    <lineage>
        <taxon>Eukaryota</taxon>
        <taxon>Metazoa</taxon>
        <taxon>Ecdysozoa</taxon>
        <taxon>Arthropoda</taxon>
        <taxon>Chelicerata</taxon>
        <taxon>Arachnida</taxon>
        <taxon>Araneae</taxon>
        <taxon>Araneomorphae</taxon>
        <taxon>Entelegynae</taxon>
        <taxon>Araneoidea</taxon>
        <taxon>Araneidae</taxon>
        <taxon>Argiope</taxon>
    </lineage>
</organism>
<dbReference type="GO" id="GO:0048015">
    <property type="term" value="P:phosphatidylinositol-mediated signaling"/>
    <property type="evidence" value="ECO:0007669"/>
    <property type="project" value="TreeGrafter"/>
</dbReference>
<dbReference type="GO" id="GO:0016829">
    <property type="term" value="F:lyase activity"/>
    <property type="evidence" value="ECO:0007669"/>
    <property type="project" value="UniProtKB-KW"/>
</dbReference>
<reference evidence="25" key="1">
    <citation type="journal article" date="2020" name="bioRxiv">
        <title>Chromosome-level reference genome of the European wasp spider Argiope bruennichi: a resource for studies on range expansion and evolutionary adaptation.</title>
        <authorList>
            <person name="Sheffer M.M."/>
            <person name="Hoppe A."/>
            <person name="Krehenwinkel H."/>
            <person name="Uhl G."/>
            <person name="Kuss A.W."/>
            <person name="Jensen L."/>
            <person name="Jensen C."/>
            <person name="Gillespie R.G."/>
            <person name="Hoff K.J."/>
            <person name="Prost S."/>
        </authorList>
    </citation>
    <scope>NUCLEOTIDE SEQUENCE</scope>
</reference>
<feature type="region of interest" description="Disordered" evidence="22">
    <location>
        <begin position="1146"/>
        <end position="1167"/>
    </location>
</feature>
<comment type="catalytic activity">
    <reaction evidence="2 17 20">
        <text>a 1,2-diacyl-sn-glycero-3-phospho-(1D-myo-inositol-4,5-bisphosphate) + H2O = 1D-myo-inositol 1,4,5-trisphosphate + a 1,2-diacyl-sn-glycerol + H(+)</text>
        <dbReference type="Rhea" id="RHEA:33179"/>
        <dbReference type="ChEBI" id="CHEBI:15377"/>
        <dbReference type="ChEBI" id="CHEBI:15378"/>
        <dbReference type="ChEBI" id="CHEBI:17815"/>
        <dbReference type="ChEBI" id="CHEBI:58456"/>
        <dbReference type="ChEBI" id="CHEBI:203600"/>
        <dbReference type="EC" id="3.1.4.11"/>
    </reaction>
</comment>
<evidence type="ECO:0000313" key="25">
    <source>
        <dbReference type="EMBL" id="KAF8789783.1"/>
    </source>
</evidence>
<feature type="region of interest" description="Disordered" evidence="22">
    <location>
        <begin position="794"/>
        <end position="855"/>
    </location>
</feature>
<comment type="cofactor">
    <cofactor evidence="19">
        <name>Ca(2+)</name>
        <dbReference type="ChEBI" id="CHEBI:29108"/>
    </cofactor>
    <text evidence="19">Binds 1 Ca(2+) ion per subunit.</text>
</comment>
<dbReference type="InterPro" id="IPR000909">
    <property type="entry name" value="PLipase_C_PInositol-sp_X_dom"/>
</dbReference>
<dbReference type="SUPFAM" id="SSF50729">
    <property type="entry name" value="PH domain-like"/>
    <property type="match status" value="1"/>
</dbReference>
<evidence type="ECO:0000256" key="17">
    <source>
        <dbReference type="PIRNR" id="PIRNR000956"/>
    </source>
</evidence>
<keyword evidence="26" id="KW-1185">Reference proteome</keyword>
<feature type="compositionally biased region" description="Basic and acidic residues" evidence="22">
    <location>
        <begin position="817"/>
        <end position="827"/>
    </location>
</feature>
<evidence type="ECO:0000256" key="10">
    <source>
        <dbReference type="ARBA" id="ARBA00022837"/>
    </source>
</evidence>
<evidence type="ECO:0000259" key="23">
    <source>
        <dbReference type="PROSITE" id="PS50004"/>
    </source>
</evidence>
<dbReference type="GO" id="GO:0016042">
    <property type="term" value="P:lipid catabolic process"/>
    <property type="evidence" value="ECO:0007669"/>
    <property type="project" value="UniProtKB-KW"/>
</dbReference>
<evidence type="ECO:0000256" key="22">
    <source>
        <dbReference type="SAM" id="MobiDB-lite"/>
    </source>
</evidence>
<dbReference type="GO" id="GO:0046488">
    <property type="term" value="P:phosphatidylinositol metabolic process"/>
    <property type="evidence" value="ECO:0007669"/>
    <property type="project" value="TreeGrafter"/>
</dbReference>
<evidence type="ECO:0000256" key="3">
    <source>
        <dbReference type="ARBA" id="ARBA00004496"/>
    </source>
</evidence>
<feature type="compositionally biased region" description="Polar residues" evidence="22">
    <location>
        <begin position="830"/>
        <end position="848"/>
    </location>
</feature>
<dbReference type="Pfam" id="PF08703">
    <property type="entry name" value="PLC-beta_C"/>
    <property type="match status" value="1"/>
</dbReference>
<evidence type="ECO:0000256" key="19">
    <source>
        <dbReference type="PIRSR" id="PIRSR000956-2"/>
    </source>
</evidence>
<dbReference type="Pfam" id="PF22631">
    <property type="entry name" value="PLCB1-4-like_EFh"/>
    <property type="match status" value="1"/>
</dbReference>
<comment type="caution">
    <text evidence="25">The sequence shown here is derived from an EMBL/GenBank/DDBJ whole genome shotgun (WGS) entry which is preliminary data.</text>
</comment>
<evidence type="ECO:0000259" key="24">
    <source>
        <dbReference type="PROSITE" id="PS50008"/>
    </source>
</evidence>
<evidence type="ECO:0000256" key="2">
    <source>
        <dbReference type="ARBA" id="ARBA00001195"/>
    </source>
</evidence>
<dbReference type="Proteomes" id="UP000807504">
    <property type="component" value="Unassembled WGS sequence"/>
</dbReference>
<keyword evidence="9 17" id="KW-0378">Hydrolase</keyword>
<evidence type="ECO:0000256" key="13">
    <source>
        <dbReference type="ARBA" id="ARBA00023098"/>
    </source>
</evidence>
<evidence type="ECO:0000256" key="9">
    <source>
        <dbReference type="ARBA" id="ARBA00022801"/>
    </source>
</evidence>
<dbReference type="InterPro" id="IPR014815">
    <property type="entry name" value="PLC-beta_C"/>
</dbReference>
<feature type="binding site" evidence="19">
    <location>
        <position position="466"/>
    </location>
    <ligand>
        <name>Ca(2+)</name>
        <dbReference type="ChEBI" id="CHEBI:29108"/>
    </ligand>
</feature>
<dbReference type="EMBL" id="JABXBU010000012">
    <property type="protein sequence ID" value="KAF8789783.1"/>
    <property type="molecule type" value="Genomic_DNA"/>
</dbReference>
<keyword evidence="14" id="KW-1015">Disulfide bond</keyword>
<dbReference type="PIRSF" id="PIRSF000956">
    <property type="entry name" value="PLC-beta"/>
    <property type="match status" value="1"/>
</dbReference>
<dbReference type="InterPro" id="IPR001711">
    <property type="entry name" value="PLipase_C_Pinositol-sp_Y"/>
</dbReference>
<gene>
    <name evidence="25" type="ORF">HNY73_007696</name>
</gene>
<evidence type="ECO:0000256" key="6">
    <source>
        <dbReference type="ARBA" id="ARBA00022525"/>
    </source>
</evidence>
<dbReference type="Gene3D" id="3.20.20.190">
    <property type="entry name" value="Phosphatidylinositol (PI) phosphodiesterase"/>
    <property type="match status" value="1"/>
</dbReference>
<dbReference type="Gene3D" id="1.20.1230.10">
    <property type="entry name" value="Phospholipase C beta, distal C-terminal domain"/>
    <property type="match status" value="1"/>
</dbReference>
<dbReference type="SMART" id="SM00239">
    <property type="entry name" value="C2"/>
    <property type="match status" value="1"/>
</dbReference>
<evidence type="ECO:0000256" key="12">
    <source>
        <dbReference type="ARBA" id="ARBA00022963"/>
    </source>
</evidence>
<feature type="binding site" evidence="19">
    <location>
        <position position="417"/>
    </location>
    <ligand>
        <name>Ca(2+)</name>
        <dbReference type="ChEBI" id="CHEBI:29108"/>
    </ligand>
</feature>
<dbReference type="InterPro" id="IPR035892">
    <property type="entry name" value="C2_domain_sf"/>
</dbReference>
<evidence type="ECO:0000256" key="21">
    <source>
        <dbReference type="SAM" id="Coils"/>
    </source>
</evidence>
<keyword evidence="6" id="KW-0964">Secreted</keyword>
<dbReference type="CDD" id="cd13361">
    <property type="entry name" value="PH_PLC_beta"/>
    <property type="match status" value="1"/>
</dbReference>
<feature type="coiled-coil region" evidence="21">
    <location>
        <begin position="1106"/>
        <end position="1139"/>
    </location>
</feature>
<dbReference type="Gene3D" id="1.10.238.10">
    <property type="entry name" value="EF-hand"/>
    <property type="match status" value="1"/>
</dbReference>
<evidence type="ECO:0000256" key="8">
    <source>
        <dbReference type="ARBA" id="ARBA00022723"/>
    </source>
</evidence>
<feature type="binding site" evidence="19">
    <location>
        <position position="386"/>
    </location>
    <ligand>
        <name>Ca(2+)</name>
        <dbReference type="ChEBI" id="CHEBI:29108"/>
    </ligand>
</feature>
<feature type="compositionally biased region" description="Low complexity" evidence="22">
    <location>
        <begin position="1147"/>
        <end position="1160"/>
    </location>
</feature>
<dbReference type="Pfam" id="PF00388">
    <property type="entry name" value="PI-PLC-X"/>
    <property type="match status" value="1"/>
</dbReference>
<dbReference type="InterPro" id="IPR042531">
    <property type="entry name" value="PLC-beta_C_sf"/>
</dbReference>
<keyword evidence="12 17" id="KW-0442">Lipid degradation</keyword>
<dbReference type="PROSITE" id="PS50007">
    <property type="entry name" value="PIPLC_X_DOMAIN"/>
    <property type="match status" value="1"/>
</dbReference>
<keyword evidence="16" id="KW-0456">Lyase</keyword>
<dbReference type="InterPro" id="IPR017946">
    <property type="entry name" value="PLC-like_Pdiesterase_TIM-brl"/>
</dbReference>
<dbReference type="PANTHER" id="PTHR10336:SF149">
    <property type="entry name" value="1-PHOSPHATIDYLINOSITOL 4,5-BISPHOSPHATE PHOSPHODIESTERASE CLASSES I AND II"/>
    <property type="match status" value="1"/>
</dbReference>
<evidence type="ECO:0000256" key="15">
    <source>
        <dbReference type="ARBA" id="ARBA00023224"/>
    </source>
</evidence>
<dbReference type="Pfam" id="PF00387">
    <property type="entry name" value="PI-PLC-Y"/>
    <property type="match status" value="1"/>
</dbReference>
<dbReference type="InterPro" id="IPR053945">
    <property type="entry name" value="PLCB1-4-like_EFh"/>
</dbReference>
<keyword evidence="11" id="KW-0460">Magnesium</keyword>
<keyword evidence="7" id="KW-0597">Phosphoprotein</keyword>
<keyword evidence="21" id="KW-0175">Coiled coil</keyword>
<feature type="compositionally biased region" description="Acidic residues" evidence="22">
    <location>
        <begin position="528"/>
        <end position="545"/>
    </location>
</feature>
<dbReference type="SUPFAM" id="SSF49562">
    <property type="entry name" value="C2 domain (Calcium/lipid-binding domain, CaLB)"/>
    <property type="match status" value="1"/>
</dbReference>
<dbReference type="InterPro" id="IPR000008">
    <property type="entry name" value="C2_dom"/>
</dbReference>
<dbReference type="GO" id="GO:0005576">
    <property type="term" value="C:extracellular region"/>
    <property type="evidence" value="ECO:0007669"/>
    <property type="project" value="UniProtKB-SubCell"/>
</dbReference>
<dbReference type="Gene3D" id="2.30.29.240">
    <property type="match status" value="1"/>
</dbReference>
<dbReference type="GO" id="GO:0051209">
    <property type="term" value="P:release of sequestered calcium ion into cytosol"/>
    <property type="evidence" value="ECO:0007669"/>
    <property type="project" value="TreeGrafter"/>
</dbReference>
<evidence type="ECO:0000256" key="20">
    <source>
        <dbReference type="RuleBase" id="RU361133"/>
    </source>
</evidence>